<organism evidence="4">
    <name type="scientific">Blastobotrys adeninivorans</name>
    <name type="common">Yeast</name>
    <name type="synonym">Arxula adeninivorans</name>
    <dbReference type="NCBI Taxonomy" id="409370"/>
    <lineage>
        <taxon>Eukaryota</taxon>
        <taxon>Fungi</taxon>
        <taxon>Dikarya</taxon>
        <taxon>Ascomycota</taxon>
        <taxon>Saccharomycotina</taxon>
        <taxon>Dipodascomycetes</taxon>
        <taxon>Dipodascales</taxon>
        <taxon>Trichomonascaceae</taxon>
        <taxon>Blastobotrys</taxon>
    </lineage>
</organism>
<reference evidence="4" key="1">
    <citation type="submission" date="2014-02" db="EMBL/GenBank/DDBJ databases">
        <authorList>
            <person name="Genoscope - CEA"/>
        </authorList>
    </citation>
    <scope>NUCLEOTIDE SEQUENCE</scope>
    <source>
        <strain evidence="4">LS3</strain>
    </source>
</reference>
<dbReference type="Gene3D" id="3.10.129.10">
    <property type="entry name" value="Hotdog Thioesterase"/>
    <property type="match status" value="1"/>
</dbReference>
<reference evidence="4" key="2">
    <citation type="submission" date="2014-06" db="EMBL/GenBank/DDBJ databases">
        <title>The complete genome of Blastobotrys (Arxula) adeninivorans LS3 - a yeast of biotechnological interest.</title>
        <authorList>
            <person name="Kunze G."/>
            <person name="Gaillardin C."/>
            <person name="Czernicka M."/>
            <person name="Durrens P."/>
            <person name="Martin T."/>
            <person name="Boer E."/>
            <person name="Gabaldon T."/>
            <person name="Cruz J."/>
            <person name="Talla E."/>
            <person name="Marck C."/>
            <person name="Goffeau A."/>
            <person name="Barbe V."/>
            <person name="Baret P."/>
            <person name="Baronian K."/>
            <person name="Beier S."/>
            <person name="Bleykasten C."/>
            <person name="Bode R."/>
            <person name="Casaregola S."/>
            <person name="Despons L."/>
            <person name="Fairhead C."/>
            <person name="Giersberg M."/>
            <person name="Gierski P."/>
            <person name="Hahnel U."/>
            <person name="Hartmann A."/>
            <person name="Jankowska D."/>
            <person name="Jubin C."/>
            <person name="Jung P."/>
            <person name="Lafontaine I."/>
            <person name="Leh-Louis V."/>
            <person name="Lemaire M."/>
            <person name="Marcet-Houben M."/>
            <person name="Mascher M."/>
            <person name="Morel G."/>
            <person name="Richard G.-F."/>
            <person name="Riechen J."/>
            <person name="Sacerdot C."/>
            <person name="Sarkar A."/>
            <person name="Savel G."/>
            <person name="Schacherer J."/>
            <person name="Sherman D."/>
            <person name="Straub M.-L."/>
            <person name="Stein N."/>
            <person name="Thierry A."/>
            <person name="Trautwein-Schult A."/>
            <person name="Westhof E."/>
            <person name="Worch S."/>
            <person name="Dujon B."/>
            <person name="Souciet J.-L."/>
            <person name="Wincker P."/>
            <person name="Scholz U."/>
            <person name="Neuveglise N."/>
        </authorList>
    </citation>
    <scope>NUCLEOTIDE SEQUENCE</scope>
    <source>
        <strain evidence="4">LS3</strain>
    </source>
</reference>
<dbReference type="SUPFAM" id="SSF54637">
    <property type="entry name" value="Thioesterase/thiol ester dehydrase-isomerase"/>
    <property type="match status" value="1"/>
</dbReference>
<evidence type="ECO:0000259" key="3">
    <source>
        <dbReference type="Pfam" id="PF03061"/>
    </source>
</evidence>
<dbReference type="EMBL" id="HG937693">
    <property type="protein sequence ID" value="CDP34127.1"/>
    <property type="molecule type" value="Genomic_DNA"/>
</dbReference>
<dbReference type="PhylomeDB" id="A0A060T5G7"/>
<evidence type="ECO:0000313" key="4">
    <source>
        <dbReference type="EMBL" id="CDP34127.1"/>
    </source>
</evidence>
<sequence>MLNVLKAIPSPRLGTICYQFFSSLHICEQTIETITMGKVPLHFENDPKEQEMVANVFGLVSAQAFKDPSVWGQKLLGLGEVAGCNMHDVYPTMAFKIHTQDWMKNLMGAVHGGCVVTMVDNYTTWALLSDARYWKTFDPAKENYTDILTAVVDEFGVSRNLNVTFLRPVPIDADILLICRIQSNSTRYTHITFEILDCNTGKQLATGSHDKAKTNAKSKM</sequence>
<accession>A0A060T5G7</accession>
<dbReference type="PANTHER" id="PTHR21660:SF1">
    <property type="entry name" value="ACYL-COENZYME A THIOESTERASE 13"/>
    <property type="match status" value="1"/>
</dbReference>
<dbReference type="InterPro" id="IPR029069">
    <property type="entry name" value="HotDog_dom_sf"/>
</dbReference>
<dbReference type="Pfam" id="PF03061">
    <property type="entry name" value="4HBT"/>
    <property type="match status" value="1"/>
</dbReference>
<dbReference type="InterPro" id="IPR039298">
    <property type="entry name" value="ACOT13"/>
</dbReference>
<protein>
    <submittedName>
        <fullName evidence="4">ARAD1C05324p</fullName>
    </submittedName>
</protein>
<gene>
    <name evidence="4" type="ORF">GNLVRS02_ARAD1C05324g</name>
</gene>
<dbReference type="AlphaFoldDB" id="A0A060T5G7"/>
<comment type="similarity">
    <text evidence="1">Belongs to the thioesterase PaaI family.</text>
</comment>
<dbReference type="CDD" id="cd03443">
    <property type="entry name" value="PaaI_thioesterase"/>
    <property type="match status" value="1"/>
</dbReference>
<evidence type="ECO:0000256" key="2">
    <source>
        <dbReference type="ARBA" id="ARBA00022801"/>
    </source>
</evidence>
<evidence type="ECO:0000256" key="1">
    <source>
        <dbReference type="ARBA" id="ARBA00008324"/>
    </source>
</evidence>
<dbReference type="PANTHER" id="PTHR21660">
    <property type="entry name" value="THIOESTERASE SUPERFAMILY MEMBER-RELATED"/>
    <property type="match status" value="1"/>
</dbReference>
<dbReference type="InterPro" id="IPR006683">
    <property type="entry name" value="Thioestr_dom"/>
</dbReference>
<feature type="domain" description="Thioesterase" evidence="3">
    <location>
        <begin position="107"/>
        <end position="195"/>
    </location>
</feature>
<keyword evidence="2" id="KW-0378">Hydrolase</keyword>
<name>A0A060T5G7_BLAAD</name>
<dbReference type="GO" id="GO:0047617">
    <property type="term" value="F:fatty acyl-CoA hydrolase activity"/>
    <property type="evidence" value="ECO:0007669"/>
    <property type="project" value="InterPro"/>
</dbReference>
<proteinExistence type="inferred from homology"/>